<evidence type="ECO:0000256" key="1">
    <source>
        <dbReference type="SAM" id="Phobius"/>
    </source>
</evidence>
<reference evidence="2" key="1">
    <citation type="submission" date="2020-07" db="EMBL/GenBank/DDBJ databases">
        <authorList>
            <person name="Lin J."/>
        </authorList>
    </citation>
    <scope>NUCLEOTIDE SEQUENCE</scope>
</reference>
<dbReference type="AlphaFoldDB" id="A0A6V7NP13"/>
<dbReference type="InterPro" id="IPR007877">
    <property type="entry name" value="DUF707"/>
</dbReference>
<protein>
    <recommendedName>
        <fullName evidence="3">Lysine ketoglutarate reductase trans-splicing protein</fullName>
    </recommendedName>
</protein>
<feature type="transmembrane region" description="Helical" evidence="1">
    <location>
        <begin position="28"/>
        <end position="48"/>
    </location>
</feature>
<sequence>MYVYGDMFFNELVTHSEFLGKRNESVRLVITAVTGIIFGLLIGASLPANTIQIQFPSSIFSYNEDRNSSLTTPVLLNDTSAKDHNMKTTKLGLNYTLEKYAPTNPKGAETLPPGIVVSESDLYQHRLWGHPSEDLSLKQKYLVTFTVGYKQRENVNAAVQKFSENFTILLFHYDGRTSEWDEFEWSKRAIHVSTRKQTKWWYAKRFLHPDIVAPYEYIFIWDEDLAVEHFDAEEYIKLAKKHGLEISQPALDTEKEIAWRMTRRKGDVEVHKETEERPDYCPDPHLPPCAAFVEIMAPVFSRKAWRCVWHMIQNDLVHGWGLDHNLRRCVHEPAHEKIGVVDAQWIVHLEFPTLRNEVRDRCGEELEIYQNRMKEAEEEYYEEMGLTPANTTHV</sequence>
<keyword evidence="1" id="KW-0812">Transmembrane</keyword>
<keyword evidence="1" id="KW-1133">Transmembrane helix</keyword>
<dbReference type="PANTHER" id="PTHR31210">
    <property type="entry name" value="OS06G0731900 PROTEIN"/>
    <property type="match status" value="1"/>
</dbReference>
<evidence type="ECO:0000313" key="2">
    <source>
        <dbReference type="EMBL" id="CAD1820074.1"/>
    </source>
</evidence>
<proteinExistence type="predicted"/>
<dbReference type="PANTHER" id="PTHR31210:SF68">
    <property type="entry name" value="OS06G0727800 PROTEIN"/>
    <property type="match status" value="1"/>
</dbReference>
<evidence type="ECO:0008006" key="3">
    <source>
        <dbReference type="Google" id="ProtNLM"/>
    </source>
</evidence>
<name>A0A6V7NP13_ANACO</name>
<accession>A0A6V7NP13</accession>
<dbReference type="Pfam" id="PF05212">
    <property type="entry name" value="DUF707"/>
    <property type="match status" value="1"/>
</dbReference>
<keyword evidence="1" id="KW-0472">Membrane</keyword>
<dbReference type="EMBL" id="LR862140">
    <property type="protein sequence ID" value="CAD1820074.1"/>
    <property type="molecule type" value="Genomic_DNA"/>
</dbReference>
<organism evidence="2">
    <name type="scientific">Ananas comosus var. bracteatus</name>
    <name type="common">red pineapple</name>
    <dbReference type="NCBI Taxonomy" id="296719"/>
    <lineage>
        <taxon>Eukaryota</taxon>
        <taxon>Viridiplantae</taxon>
        <taxon>Streptophyta</taxon>
        <taxon>Embryophyta</taxon>
        <taxon>Tracheophyta</taxon>
        <taxon>Spermatophyta</taxon>
        <taxon>Magnoliopsida</taxon>
        <taxon>Liliopsida</taxon>
        <taxon>Poales</taxon>
        <taxon>Bromeliaceae</taxon>
        <taxon>Bromelioideae</taxon>
        <taxon>Ananas</taxon>
    </lineage>
</organism>
<gene>
    <name evidence="2" type="ORF">CB5_LOCUS3285</name>
</gene>